<keyword evidence="2" id="KW-1185">Reference proteome</keyword>
<proteinExistence type="predicted"/>
<accession>A0A9W9T2R6</accession>
<protein>
    <submittedName>
        <fullName evidence="1">Uncharacterized protein</fullName>
    </submittedName>
</protein>
<dbReference type="AlphaFoldDB" id="A0A9W9T2R6"/>
<gene>
    <name evidence="1" type="ORF">N7472_003735</name>
</gene>
<evidence type="ECO:0000313" key="1">
    <source>
        <dbReference type="EMBL" id="KAJ5207287.1"/>
    </source>
</evidence>
<comment type="caution">
    <text evidence="1">The sequence shown here is derived from an EMBL/GenBank/DDBJ whole genome shotgun (WGS) entry which is preliminary data.</text>
</comment>
<name>A0A9W9T2R6_9EURO</name>
<dbReference type="OrthoDB" id="1470350at2759"/>
<reference evidence="1" key="2">
    <citation type="journal article" date="2023" name="IMA Fungus">
        <title>Comparative genomic study of the Penicillium genus elucidates a diverse pangenome and 15 lateral gene transfer events.</title>
        <authorList>
            <person name="Petersen C."/>
            <person name="Sorensen T."/>
            <person name="Nielsen M.R."/>
            <person name="Sondergaard T.E."/>
            <person name="Sorensen J.L."/>
            <person name="Fitzpatrick D.A."/>
            <person name="Frisvad J.C."/>
            <person name="Nielsen K.L."/>
        </authorList>
    </citation>
    <scope>NUCLEOTIDE SEQUENCE</scope>
    <source>
        <strain evidence="1">IBT 16849</strain>
    </source>
</reference>
<sequence length="96" mass="10917">MASLVTGTSKLRQLDVNKREFSMHTKHFLDQEPPMYLQPRDSSKTKQHYELLQASNTDSISDEELNGKLFLFTAASNSSKHYILRHIAAEDVQGHG</sequence>
<organism evidence="1 2">
    <name type="scientific">Penicillium cf. griseofulvum</name>
    <dbReference type="NCBI Taxonomy" id="2972120"/>
    <lineage>
        <taxon>Eukaryota</taxon>
        <taxon>Fungi</taxon>
        <taxon>Dikarya</taxon>
        <taxon>Ascomycota</taxon>
        <taxon>Pezizomycotina</taxon>
        <taxon>Eurotiomycetes</taxon>
        <taxon>Eurotiomycetidae</taxon>
        <taxon>Eurotiales</taxon>
        <taxon>Aspergillaceae</taxon>
        <taxon>Penicillium</taxon>
    </lineage>
</organism>
<dbReference type="EMBL" id="JAPQKP010000002">
    <property type="protein sequence ID" value="KAJ5207287.1"/>
    <property type="molecule type" value="Genomic_DNA"/>
</dbReference>
<reference evidence="1" key="1">
    <citation type="submission" date="2022-11" db="EMBL/GenBank/DDBJ databases">
        <authorList>
            <person name="Petersen C."/>
        </authorList>
    </citation>
    <scope>NUCLEOTIDE SEQUENCE</scope>
    <source>
        <strain evidence="1">IBT 16849</strain>
    </source>
</reference>
<evidence type="ECO:0000313" key="2">
    <source>
        <dbReference type="Proteomes" id="UP001150879"/>
    </source>
</evidence>
<dbReference type="Proteomes" id="UP001150879">
    <property type="component" value="Unassembled WGS sequence"/>
</dbReference>